<dbReference type="EMBL" id="SHGT01000023">
    <property type="protein sequence ID" value="TAA13321.1"/>
    <property type="molecule type" value="Genomic_DNA"/>
</dbReference>
<dbReference type="GO" id="GO:0006886">
    <property type="term" value="P:intracellular protein transport"/>
    <property type="evidence" value="ECO:0007669"/>
    <property type="project" value="InterPro"/>
</dbReference>
<dbReference type="InterPro" id="IPR036174">
    <property type="entry name" value="Znf_Sec23_Sec24_sf"/>
</dbReference>
<proteinExistence type="predicted"/>
<evidence type="ECO:0000313" key="1">
    <source>
        <dbReference type="EMBL" id="TAA13321.1"/>
    </source>
</evidence>
<dbReference type="OrthoDB" id="2056249at2"/>
<dbReference type="SUPFAM" id="SSF82919">
    <property type="entry name" value="Zn-finger domain of Sec23/24"/>
    <property type="match status" value="1"/>
</dbReference>
<dbReference type="GO" id="GO:0030127">
    <property type="term" value="C:COPII vesicle coat"/>
    <property type="evidence" value="ECO:0007669"/>
    <property type="project" value="InterPro"/>
</dbReference>
<sequence>MSIFDYFNSQDERFPETDWYCDGCGEYLNDQHGFDDHKYVWKCTECGFKSSISKDNIFDS</sequence>
<dbReference type="GO" id="GO:0008270">
    <property type="term" value="F:zinc ion binding"/>
    <property type="evidence" value="ECO:0007669"/>
    <property type="project" value="InterPro"/>
</dbReference>
<evidence type="ECO:0000313" key="2">
    <source>
        <dbReference type="Proteomes" id="UP000291525"/>
    </source>
</evidence>
<dbReference type="GO" id="GO:0006888">
    <property type="term" value="P:endoplasmic reticulum to Golgi vesicle-mediated transport"/>
    <property type="evidence" value="ECO:0007669"/>
    <property type="project" value="InterPro"/>
</dbReference>
<name>A0A4V2HC85_9STRE</name>
<accession>A0A4V2HC85</accession>
<protein>
    <submittedName>
        <fullName evidence="1">Sec23/Sec24 zinc finger-containing protein</fullName>
    </submittedName>
</protein>
<organism evidence="1 2">
    <name type="scientific">Streptococcus parasuis</name>
    <dbReference type="NCBI Taxonomy" id="1501662"/>
    <lineage>
        <taxon>Bacteria</taxon>
        <taxon>Bacillati</taxon>
        <taxon>Bacillota</taxon>
        <taxon>Bacilli</taxon>
        <taxon>Lactobacillales</taxon>
        <taxon>Streptococcaceae</taxon>
        <taxon>Streptococcus</taxon>
    </lineage>
</organism>
<dbReference type="AlphaFoldDB" id="A0A4V2HC85"/>
<comment type="caution">
    <text evidence="1">The sequence shown here is derived from an EMBL/GenBank/DDBJ whole genome shotgun (WGS) entry which is preliminary data.</text>
</comment>
<gene>
    <name evidence="1" type="ORF">EXW74_05005</name>
</gene>
<reference evidence="1 2" key="1">
    <citation type="submission" date="2019-02" db="EMBL/GenBank/DDBJ databases">
        <title>First genome of the species Streptococcus parasuis.</title>
        <authorList>
            <person name="Stevens M.J.A."/>
            <person name="Stephan R."/>
        </authorList>
    </citation>
    <scope>NUCLEOTIDE SEQUENCE [LARGE SCALE GENOMIC DNA]</scope>
    <source>
        <strain evidence="1 2">4253</strain>
    </source>
</reference>
<dbReference type="Proteomes" id="UP000291525">
    <property type="component" value="Unassembled WGS sequence"/>
</dbReference>